<evidence type="ECO:0000256" key="5">
    <source>
        <dbReference type="ARBA" id="ARBA00023135"/>
    </source>
</evidence>
<dbReference type="InterPro" id="IPR003210">
    <property type="entry name" value="Signal_recog_particle_SRP14"/>
</dbReference>
<evidence type="ECO:0000256" key="6">
    <source>
        <dbReference type="ARBA" id="ARBA00023274"/>
    </source>
</evidence>
<dbReference type="GO" id="GO:0006614">
    <property type="term" value="P:SRP-dependent cotranslational protein targeting to membrane"/>
    <property type="evidence" value="ECO:0007669"/>
    <property type="project" value="UniProtKB-UniRule"/>
</dbReference>
<feature type="region of interest" description="Disordered" evidence="8">
    <location>
        <begin position="35"/>
        <end position="71"/>
    </location>
</feature>
<dbReference type="InterPro" id="IPR009018">
    <property type="entry name" value="Signal_recog_particle_SRP9/14"/>
</dbReference>
<dbReference type="EMBL" id="AZGZ01000002">
    <property type="protein sequence ID" value="KZZ97102.1"/>
    <property type="molecule type" value="Genomic_DNA"/>
</dbReference>
<evidence type="ECO:0000256" key="8">
    <source>
        <dbReference type="SAM" id="MobiDB-lite"/>
    </source>
</evidence>
<name>A0A162IQ74_9EURO</name>
<evidence type="ECO:0000256" key="3">
    <source>
        <dbReference type="ARBA" id="ARBA00022490"/>
    </source>
</evidence>
<dbReference type="Proteomes" id="UP000242877">
    <property type="component" value="Unassembled WGS sequence"/>
</dbReference>
<keyword evidence="3 7" id="KW-0963">Cytoplasm</keyword>
<sequence length="115" mass="12994">MSAKHLSNDEFFSVLKTLLQKQSTSRRGSVFLTQKRMLSSDTPSSDNETSARQPILIRVSNGRKKNDKSKASTVVRYDELEGFYAKYAEICKEGMIAMKKRDRSGKKKAKGKGKK</sequence>
<evidence type="ECO:0000256" key="4">
    <source>
        <dbReference type="ARBA" id="ARBA00022884"/>
    </source>
</evidence>
<dbReference type="GO" id="GO:0008312">
    <property type="term" value="F:7S RNA binding"/>
    <property type="evidence" value="ECO:0007669"/>
    <property type="project" value="UniProtKB-UniRule"/>
</dbReference>
<comment type="caution">
    <text evidence="9">The sequence shown here is derived from an EMBL/GenBank/DDBJ whole genome shotgun (WGS) entry which is preliminary data.</text>
</comment>
<dbReference type="OrthoDB" id="19209at2759"/>
<comment type="subcellular location">
    <subcellularLocation>
        <location evidence="1 7">Cytoplasm</location>
    </subcellularLocation>
</comment>
<gene>
    <name evidence="9" type="ORF">AAP_00745</name>
</gene>
<evidence type="ECO:0000313" key="10">
    <source>
        <dbReference type="Proteomes" id="UP000242877"/>
    </source>
</evidence>
<dbReference type="PANTHER" id="PTHR12013">
    <property type="entry name" value="SIGNAL RECOGNITION PARTICLE 14 KD PROTEIN"/>
    <property type="match status" value="1"/>
</dbReference>
<dbReference type="Gene3D" id="3.30.720.10">
    <property type="entry name" value="Signal recognition particle alu RNA binding heterodimer, srp9/1"/>
    <property type="match status" value="1"/>
</dbReference>
<dbReference type="GO" id="GO:0005786">
    <property type="term" value="C:signal recognition particle, endoplasmic reticulum targeting"/>
    <property type="evidence" value="ECO:0007669"/>
    <property type="project" value="UniProtKB-UniRule"/>
</dbReference>
<comment type="similarity">
    <text evidence="2 7">Belongs to the SRP14 family.</text>
</comment>
<evidence type="ECO:0000256" key="1">
    <source>
        <dbReference type="ARBA" id="ARBA00004496"/>
    </source>
</evidence>
<dbReference type="Pfam" id="PF02290">
    <property type="entry name" value="SRP14"/>
    <property type="match status" value="1"/>
</dbReference>
<dbReference type="GO" id="GO:0030942">
    <property type="term" value="F:endoplasmic reticulum signal peptide binding"/>
    <property type="evidence" value="ECO:0007669"/>
    <property type="project" value="UniProtKB-UniRule"/>
</dbReference>
<organism evidence="9 10">
    <name type="scientific">Ascosphaera apis ARSEF 7405</name>
    <dbReference type="NCBI Taxonomy" id="392613"/>
    <lineage>
        <taxon>Eukaryota</taxon>
        <taxon>Fungi</taxon>
        <taxon>Dikarya</taxon>
        <taxon>Ascomycota</taxon>
        <taxon>Pezizomycotina</taxon>
        <taxon>Eurotiomycetes</taxon>
        <taxon>Eurotiomycetidae</taxon>
        <taxon>Onygenales</taxon>
        <taxon>Ascosphaeraceae</taxon>
        <taxon>Ascosphaera</taxon>
    </lineage>
</organism>
<keyword evidence="10" id="KW-1185">Reference proteome</keyword>
<evidence type="ECO:0000313" key="9">
    <source>
        <dbReference type="EMBL" id="KZZ97102.1"/>
    </source>
</evidence>
<protein>
    <recommendedName>
        <fullName evidence="7">Signal recognition particle subunit SRP14</fullName>
    </recommendedName>
    <alternativeName>
        <fullName evidence="7">Signal recognition particle 14 kDa protein</fullName>
    </alternativeName>
</protein>
<dbReference type="SUPFAM" id="SSF54762">
    <property type="entry name" value="Signal recognition particle alu RNA binding heterodimer, SRP9/14"/>
    <property type="match status" value="1"/>
</dbReference>
<reference evidence="9 10" key="1">
    <citation type="journal article" date="2016" name="Genome Biol. Evol.">
        <title>Divergent and convergent evolution of fungal pathogenicity.</title>
        <authorList>
            <person name="Shang Y."/>
            <person name="Xiao G."/>
            <person name="Zheng P."/>
            <person name="Cen K."/>
            <person name="Zhan S."/>
            <person name="Wang C."/>
        </authorList>
    </citation>
    <scope>NUCLEOTIDE SEQUENCE [LARGE SCALE GENOMIC DNA]</scope>
    <source>
        <strain evidence="9 10">ARSEF 7405</strain>
    </source>
</reference>
<accession>A0A162IQ74</accession>
<keyword evidence="4 7" id="KW-0694">RNA-binding</keyword>
<comment type="subunit">
    <text evidence="7">Component of a fungal signal recognition particle (SRP) complex that consists of a 7SL RNA molecule (scR1) and at least six protein subunits: SRP72, SRP68, SRP54, SEC65, SRP21 and SRP14.</text>
</comment>
<comment type="function">
    <text evidence="7">Component of the signal recognition particle (SRP) complex, a ribonucleoprotein complex that mediates the cotranslational targeting of secretory and membrane proteins to the endoplasmic reticulum (ER).</text>
</comment>
<keyword evidence="5 7" id="KW-0733">Signal recognition particle</keyword>
<evidence type="ECO:0000256" key="7">
    <source>
        <dbReference type="RuleBase" id="RU368100"/>
    </source>
</evidence>
<proteinExistence type="inferred from homology"/>
<dbReference type="VEuPathDB" id="FungiDB:AAP_00745"/>
<dbReference type="AlphaFoldDB" id="A0A162IQ74"/>
<evidence type="ECO:0000256" key="2">
    <source>
        <dbReference type="ARBA" id="ARBA00010349"/>
    </source>
</evidence>
<keyword evidence="6 7" id="KW-0687">Ribonucleoprotein</keyword>
<feature type="compositionally biased region" description="Polar residues" evidence="8">
    <location>
        <begin position="36"/>
        <end position="52"/>
    </location>
</feature>